<evidence type="ECO:0000313" key="10">
    <source>
        <dbReference type="EMBL" id="HIQ60735.1"/>
    </source>
</evidence>
<name>A0A9D0YTC5_9FIRM</name>
<feature type="binding site" evidence="8">
    <location>
        <position position="180"/>
    </location>
    <ligand>
        <name>substrate</name>
    </ligand>
</feature>
<feature type="active site" description="Proton donor" evidence="8">
    <location>
        <position position="71"/>
    </location>
</feature>
<dbReference type="EMBL" id="DVFO01000037">
    <property type="protein sequence ID" value="HIQ60735.1"/>
    <property type="molecule type" value="Genomic_DNA"/>
</dbReference>
<comment type="subunit">
    <text evidence="8">Homodimer.</text>
</comment>
<comment type="catalytic activity">
    <reaction evidence="7 8">
        <text>(2S,6S)-2,6-diaminopimelate = meso-2,6-diaminopimelate</text>
        <dbReference type="Rhea" id="RHEA:15393"/>
        <dbReference type="ChEBI" id="CHEBI:57609"/>
        <dbReference type="ChEBI" id="CHEBI:57791"/>
        <dbReference type="EC" id="5.1.1.7"/>
    </reaction>
</comment>
<keyword evidence="4 8" id="KW-0028">Amino-acid biosynthesis</keyword>
<evidence type="ECO:0000256" key="6">
    <source>
        <dbReference type="ARBA" id="ARBA00023235"/>
    </source>
</evidence>
<feature type="binding site" evidence="8">
    <location>
        <position position="147"/>
    </location>
    <ligand>
        <name>substrate</name>
    </ligand>
</feature>
<feature type="binding site" evidence="8">
    <location>
        <begin position="198"/>
        <end position="199"/>
    </location>
    <ligand>
        <name>substrate</name>
    </ligand>
</feature>
<comment type="subcellular location">
    <subcellularLocation>
        <location evidence="8">Cytoplasm</location>
    </subcellularLocation>
</comment>
<feature type="binding site" evidence="8">
    <location>
        <begin position="208"/>
        <end position="209"/>
    </location>
    <ligand>
        <name>substrate</name>
    </ligand>
</feature>
<feature type="binding site" evidence="8">
    <location>
        <position position="62"/>
    </location>
    <ligand>
        <name>substrate</name>
    </ligand>
</feature>
<feature type="binding site" evidence="8">
    <location>
        <position position="11"/>
    </location>
    <ligand>
        <name>substrate</name>
    </ligand>
</feature>
<dbReference type="HAMAP" id="MF_00197">
    <property type="entry name" value="DAP_epimerase"/>
    <property type="match status" value="1"/>
</dbReference>
<feature type="site" description="Could be important to modulate the pK values of the two catalytic cysteine residues" evidence="8">
    <location>
        <position position="198"/>
    </location>
</feature>
<dbReference type="InterPro" id="IPR001653">
    <property type="entry name" value="DAP_epimerase_DapF"/>
</dbReference>
<reference evidence="10" key="2">
    <citation type="journal article" date="2021" name="PeerJ">
        <title>Extensive microbial diversity within the chicken gut microbiome revealed by metagenomics and culture.</title>
        <authorList>
            <person name="Gilroy R."/>
            <person name="Ravi A."/>
            <person name="Getino M."/>
            <person name="Pursley I."/>
            <person name="Horton D.L."/>
            <person name="Alikhan N.F."/>
            <person name="Baker D."/>
            <person name="Gharbi K."/>
            <person name="Hall N."/>
            <person name="Watson M."/>
            <person name="Adriaenssens E.M."/>
            <person name="Foster-Nyarko E."/>
            <person name="Jarju S."/>
            <person name="Secka A."/>
            <person name="Antonio M."/>
            <person name="Oren A."/>
            <person name="Chaudhuri R.R."/>
            <person name="La Ragione R."/>
            <person name="Hildebrand F."/>
            <person name="Pallen M.J."/>
        </authorList>
    </citation>
    <scope>NUCLEOTIDE SEQUENCE</scope>
    <source>
        <strain evidence="10">ChiGjej2B2-12916</strain>
    </source>
</reference>
<comment type="caution">
    <text evidence="8">Lacks conserved residue(s) required for the propagation of feature annotation.</text>
</comment>
<dbReference type="PANTHER" id="PTHR31689:SF0">
    <property type="entry name" value="DIAMINOPIMELATE EPIMERASE"/>
    <property type="match status" value="1"/>
</dbReference>
<evidence type="ECO:0000256" key="5">
    <source>
        <dbReference type="ARBA" id="ARBA00023154"/>
    </source>
</evidence>
<feature type="binding site" evidence="8">
    <location>
        <begin position="72"/>
        <end position="73"/>
    </location>
    <ligand>
        <name>substrate</name>
    </ligand>
</feature>
<evidence type="ECO:0000313" key="11">
    <source>
        <dbReference type="Proteomes" id="UP000886879"/>
    </source>
</evidence>
<evidence type="ECO:0000256" key="2">
    <source>
        <dbReference type="ARBA" id="ARBA00010219"/>
    </source>
</evidence>
<dbReference type="AlphaFoldDB" id="A0A9D0YTC5"/>
<comment type="caution">
    <text evidence="10">The sequence shown here is derived from an EMBL/GenBank/DDBJ whole genome shotgun (WGS) entry which is preliminary data.</text>
</comment>
<organism evidence="10 11">
    <name type="scientific">Candidatus Enterenecus faecium</name>
    <dbReference type="NCBI Taxonomy" id="2840780"/>
    <lineage>
        <taxon>Bacteria</taxon>
        <taxon>Bacillati</taxon>
        <taxon>Bacillota</taxon>
        <taxon>Clostridia</taxon>
        <taxon>Eubacteriales</taxon>
        <taxon>Candidatus Enterenecus</taxon>
    </lineage>
</organism>
<accession>A0A9D0YTC5</accession>
<dbReference type="PANTHER" id="PTHR31689">
    <property type="entry name" value="DIAMINOPIMELATE EPIMERASE, CHLOROPLASTIC"/>
    <property type="match status" value="1"/>
</dbReference>
<dbReference type="Gene3D" id="3.10.310.10">
    <property type="entry name" value="Diaminopimelate Epimerase, Chain A, domain 1"/>
    <property type="match status" value="2"/>
</dbReference>
<feature type="active site" description="Proton acceptor" evidence="8">
    <location>
        <position position="207"/>
    </location>
</feature>
<keyword evidence="5 8" id="KW-0457">Lysine biosynthesis</keyword>
<dbReference type="GO" id="GO:0005829">
    <property type="term" value="C:cytosol"/>
    <property type="evidence" value="ECO:0007669"/>
    <property type="project" value="TreeGrafter"/>
</dbReference>
<evidence type="ECO:0000256" key="7">
    <source>
        <dbReference type="ARBA" id="ARBA00051712"/>
    </source>
</evidence>
<keyword evidence="6 8" id="KW-0413">Isomerase</keyword>
<dbReference type="InterPro" id="IPR018510">
    <property type="entry name" value="DAP_epimerase_AS"/>
</dbReference>
<dbReference type="PROSITE" id="PS01326">
    <property type="entry name" value="DAP_EPIMERASE"/>
    <property type="match status" value="1"/>
</dbReference>
<comment type="similarity">
    <text evidence="2 8">Belongs to the diaminopimelate epimerase family.</text>
</comment>
<dbReference type="SUPFAM" id="SSF54506">
    <property type="entry name" value="Diaminopimelate epimerase-like"/>
    <property type="match status" value="1"/>
</dbReference>
<feature type="site" description="Could be important to modulate the pK values of the two catalytic cysteine residues" evidence="8">
    <location>
        <position position="149"/>
    </location>
</feature>
<proteinExistence type="inferred from homology"/>
<feature type="active site" evidence="9">
    <location>
        <position position="71"/>
    </location>
</feature>
<dbReference type="NCBIfam" id="TIGR00652">
    <property type="entry name" value="DapF"/>
    <property type="match status" value="1"/>
</dbReference>
<dbReference type="Proteomes" id="UP000886879">
    <property type="component" value="Unassembled WGS sequence"/>
</dbReference>
<dbReference type="GO" id="GO:0009089">
    <property type="term" value="P:lysine biosynthetic process via diaminopimelate"/>
    <property type="evidence" value="ECO:0007669"/>
    <property type="project" value="UniProtKB-UniRule"/>
</dbReference>
<sequence>MNFTKMHGLGNDYIFLYCPQGEPEGAEELARQLSHRHTGVGGDGLICICPSENADFRMAMFNADGSRGTMCGNGIRCLGKYVYDRKLTTKTRLTVETGGGVRTVDLQVEGRKVAEVTVDMGVPQVGKPMALQVEGIQVEGTPVWMGNPHLVCLVEDIAAVDVTRLGPQLEYHPKLSQRVNVEFVAPRDRGHIAMRVWERGSGETLACGTGASAALAALASSGVTERRAVVSLPGGELSISWGEDGHVHMTGPAVTVFDGELTH</sequence>
<reference evidence="10" key="1">
    <citation type="submission" date="2020-10" db="EMBL/GenBank/DDBJ databases">
        <authorList>
            <person name="Gilroy R."/>
        </authorList>
    </citation>
    <scope>NUCLEOTIDE SEQUENCE</scope>
    <source>
        <strain evidence="10">ChiGjej2B2-12916</strain>
    </source>
</reference>
<protein>
    <recommendedName>
        <fullName evidence="3 8">Diaminopimelate epimerase</fullName>
        <shortName evidence="8">DAP epimerase</shortName>
        <ecNumber evidence="3 8">5.1.1.7</ecNumber>
    </recommendedName>
    <alternativeName>
        <fullName evidence="8">PLP-independent amino acid racemase</fullName>
    </alternativeName>
</protein>
<evidence type="ECO:0000256" key="8">
    <source>
        <dbReference type="HAMAP-Rule" id="MF_00197"/>
    </source>
</evidence>
<comment type="pathway">
    <text evidence="1 8">Amino-acid biosynthesis; L-lysine biosynthesis via DAP pathway; DL-2,6-diaminopimelate from LL-2,6-diaminopimelate: step 1/1.</text>
</comment>
<comment type="function">
    <text evidence="8">Catalyzes the stereoinversion of LL-2,6-diaminopimelate (L,L-DAP) to meso-diaminopimelate (meso-DAP), a precursor of L-lysine and an essential component of the bacterial peptidoglycan.</text>
</comment>
<dbReference type="GO" id="GO:0008837">
    <property type="term" value="F:diaminopimelate epimerase activity"/>
    <property type="evidence" value="ECO:0007669"/>
    <property type="project" value="UniProtKB-UniRule"/>
</dbReference>
<gene>
    <name evidence="8" type="primary">dapF</name>
    <name evidence="10" type="ORF">IAD31_03945</name>
</gene>
<evidence type="ECO:0000256" key="9">
    <source>
        <dbReference type="PROSITE-ProRule" id="PRU10125"/>
    </source>
</evidence>
<keyword evidence="8" id="KW-0963">Cytoplasm</keyword>
<evidence type="ECO:0000256" key="4">
    <source>
        <dbReference type="ARBA" id="ARBA00022605"/>
    </source>
</evidence>
<dbReference type="EC" id="5.1.1.7" evidence="3 8"/>
<evidence type="ECO:0000256" key="1">
    <source>
        <dbReference type="ARBA" id="ARBA00005196"/>
    </source>
</evidence>
<evidence type="ECO:0000256" key="3">
    <source>
        <dbReference type="ARBA" id="ARBA00013080"/>
    </source>
</evidence>
<dbReference type="Pfam" id="PF01678">
    <property type="entry name" value="DAP_epimerase"/>
    <property type="match status" value="2"/>
</dbReference>